<evidence type="ECO:0000313" key="4">
    <source>
        <dbReference type="EMBL" id="AKU97973.1"/>
    </source>
</evidence>
<reference evidence="4 5" key="1">
    <citation type="submission" date="2015-08" db="EMBL/GenBank/DDBJ databases">
        <authorList>
            <person name="Babu N.S."/>
            <person name="Beckwith C.J."/>
            <person name="Beseler K.G."/>
            <person name="Brison A."/>
            <person name="Carone J.V."/>
            <person name="Caskin T.P."/>
            <person name="Diamond M."/>
            <person name="Durham M.E."/>
            <person name="Foxe J.M."/>
            <person name="Go M."/>
            <person name="Henderson B.A."/>
            <person name="Jones I.B."/>
            <person name="McGettigan J.A."/>
            <person name="Micheletti S.J."/>
            <person name="Nasrallah M.E."/>
            <person name="Ortiz D."/>
            <person name="Piller C.R."/>
            <person name="Privatt S.R."/>
            <person name="Schneider S.L."/>
            <person name="Sharp S."/>
            <person name="Smith T.C."/>
            <person name="Stanton J.D."/>
            <person name="Ullery H.E."/>
            <person name="Wilson R.J."/>
            <person name="Serrano M.G."/>
            <person name="Buck G."/>
            <person name="Lee V."/>
            <person name="Wang Y."/>
            <person name="Carvalho R."/>
            <person name="Voegtly L."/>
            <person name="Shi R."/>
            <person name="Duckworth R."/>
            <person name="Johnson A."/>
            <person name="Loviza R."/>
            <person name="Walstead R."/>
            <person name="Shah Z."/>
            <person name="Kiflezghi M."/>
            <person name="Wade K."/>
            <person name="Ball S.L."/>
            <person name="Bradley K.W."/>
            <person name="Asai D.J."/>
            <person name="Bowman C.A."/>
            <person name="Russell D.A."/>
            <person name="Pope W.H."/>
            <person name="Jacobs-Sera D."/>
            <person name="Hendrix R.W."/>
            <person name="Hatfull G.F."/>
        </authorList>
    </citation>
    <scope>NUCLEOTIDE SEQUENCE [LARGE SCALE GENOMIC DNA]</scope>
    <source>
        <strain evidence="4 5">DSM 27648</strain>
    </source>
</reference>
<dbReference type="InterPro" id="IPR038607">
    <property type="entry name" value="PhoD-like_sf"/>
</dbReference>
<dbReference type="InterPro" id="IPR018946">
    <property type="entry name" value="PhoD-like_MPP"/>
</dbReference>
<keyword evidence="5" id="KW-1185">Reference proteome</keyword>
<evidence type="ECO:0000256" key="1">
    <source>
        <dbReference type="SAM" id="MobiDB-lite"/>
    </source>
</evidence>
<dbReference type="InterPro" id="IPR029052">
    <property type="entry name" value="Metallo-depent_PP-like"/>
</dbReference>
<feature type="domain" description="PhoD-like phosphatase metallophosphatase" evidence="2">
    <location>
        <begin position="173"/>
        <end position="588"/>
    </location>
</feature>
<evidence type="ECO:0000259" key="3">
    <source>
        <dbReference type="Pfam" id="PF16655"/>
    </source>
</evidence>
<dbReference type="AlphaFoldDB" id="A0A0K1PWR8"/>
<dbReference type="OrthoDB" id="327733at2"/>
<dbReference type="InterPro" id="IPR032093">
    <property type="entry name" value="PhoD_N"/>
</dbReference>
<feature type="region of interest" description="Disordered" evidence="1">
    <location>
        <begin position="22"/>
        <end position="78"/>
    </location>
</feature>
<dbReference type="InterPro" id="IPR052900">
    <property type="entry name" value="Phospholipid_Metab_Enz"/>
</dbReference>
<organism evidence="4 5">
    <name type="scientific">Labilithrix luteola</name>
    <dbReference type="NCBI Taxonomy" id="1391654"/>
    <lineage>
        <taxon>Bacteria</taxon>
        <taxon>Pseudomonadati</taxon>
        <taxon>Myxococcota</taxon>
        <taxon>Polyangia</taxon>
        <taxon>Polyangiales</taxon>
        <taxon>Labilitrichaceae</taxon>
        <taxon>Labilithrix</taxon>
    </lineage>
</organism>
<evidence type="ECO:0000259" key="2">
    <source>
        <dbReference type="Pfam" id="PF09423"/>
    </source>
</evidence>
<dbReference type="STRING" id="1391654.AKJ09_04637"/>
<dbReference type="Pfam" id="PF09423">
    <property type="entry name" value="PhoD"/>
    <property type="match status" value="1"/>
</dbReference>
<dbReference type="PANTHER" id="PTHR43606:SF2">
    <property type="entry name" value="ALKALINE PHOSPHATASE FAMILY PROTEIN (AFU_ORTHOLOGUE AFUA_5G03860)"/>
    <property type="match status" value="1"/>
</dbReference>
<accession>A0A0K1PWR8</accession>
<dbReference type="Pfam" id="PF16655">
    <property type="entry name" value="PhoD_N"/>
    <property type="match status" value="1"/>
</dbReference>
<name>A0A0K1PWR8_9BACT</name>
<dbReference type="CDD" id="cd07389">
    <property type="entry name" value="MPP_PhoD"/>
    <property type="match status" value="1"/>
</dbReference>
<dbReference type="RefSeq" id="WP_146649026.1">
    <property type="nucleotide sequence ID" value="NZ_CP012333.1"/>
</dbReference>
<dbReference type="PANTHER" id="PTHR43606">
    <property type="entry name" value="PHOSPHATASE, PUTATIVE (AFU_ORTHOLOGUE AFUA_6G08710)-RELATED"/>
    <property type="match status" value="1"/>
</dbReference>
<proteinExistence type="predicted"/>
<protein>
    <submittedName>
        <fullName evidence="4">Phosphodiesterase/alkaline phosphatase D</fullName>
    </submittedName>
</protein>
<feature type="domain" description="Phospholipase D N-terminal" evidence="3">
    <location>
        <begin position="68"/>
        <end position="161"/>
    </location>
</feature>
<dbReference type="SUPFAM" id="SSF56300">
    <property type="entry name" value="Metallo-dependent phosphatases"/>
    <property type="match status" value="1"/>
</dbReference>
<sequence>MKRRDFLFGSLASVFYIACGSSSSPATTAVDDDAGTSGPDGPDGGRPEASAALTPTSSPEDSDRVFPQGLASGDPRPDRVLLWSRVDPKGAGKAESDSFDLGFVVATDEALTNVVARGTVPATADSDHTVRVVPTGLEPGRFYYYRFEALGTTTRVARTKTAPAADADVPVKFAMCACQDYIGRYYHSWQALLDEKADLDFVLYLGDFIYESVNDPRFQSSGDDRTITLPDGMDTSAAQDGSRIAAKTLADYRAVYKAYRADPTLREVCRLYPFILTWDDHEFADDCWQDHSTSFNELDPVTKGFTDEKNTPRRMAANRAFSEFQVVDVTYDSKATFPNDITIYRSIRYGKHVDLFMTDQRSYRADHLIPEGPTDLLVGKVTKNTSVGSRYFVRKSEFDKRETKAKPSLLGASQKAWLIDAVTKSTATWKVWGNEVQMYQMALELGTLPNVPAFFTYTAYVNCDQWDGYRSERAEILSAFTKANVENLLVCTGDIHAFFASELHVDFDAPGPKPVGVEYVTAGISSASLQALVNNLTGGGSLQFIADSFLNGADAALKESNPHMRYSDSNAYGFALMEIQKDKVEATFVQLGDPREPTSTIVDRVKLTTLAGTNTIQLV</sequence>
<evidence type="ECO:0000313" key="5">
    <source>
        <dbReference type="Proteomes" id="UP000064967"/>
    </source>
</evidence>
<gene>
    <name evidence="4" type="ORF">AKJ09_04637</name>
</gene>
<dbReference type="Gene3D" id="2.60.40.380">
    <property type="entry name" value="Purple acid phosphatase-like, N-terminal"/>
    <property type="match status" value="1"/>
</dbReference>
<dbReference type="EMBL" id="CP012333">
    <property type="protein sequence ID" value="AKU97973.1"/>
    <property type="molecule type" value="Genomic_DNA"/>
</dbReference>
<dbReference type="Proteomes" id="UP000064967">
    <property type="component" value="Chromosome"/>
</dbReference>
<dbReference type="Gene3D" id="3.60.21.70">
    <property type="entry name" value="PhoD-like phosphatase"/>
    <property type="match status" value="1"/>
</dbReference>
<dbReference type="KEGG" id="llu:AKJ09_04637"/>